<dbReference type="InterPro" id="IPR057670">
    <property type="entry name" value="SH3_retrovirus"/>
</dbReference>
<name>A0A6L2MQE6_TANCI</name>
<protein>
    <submittedName>
        <fullName evidence="4">Gag-Pol polyprotein</fullName>
    </submittedName>
</protein>
<dbReference type="EMBL" id="BKCJ010007226">
    <property type="protein sequence ID" value="GEU76168.1"/>
    <property type="molecule type" value="Genomic_DNA"/>
</dbReference>
<reference evidence="4" key="1">
    <citation type="journal article" date="2019" name="Sci. Rep.">
        <title>Draft genome of Tanacetum cinerariifolium, the natural source of mosquito coil.</title>
        <authorList>
            <person name="Yamashiro T."/>
            <person name="Shiraishi A."/>
            <person name="Satake H."/>
            <person name="Nakayama K."/>
        </authorList>
    </citation>
    <scope>NUCLEOTIDE SEQUENCE</scope>
</reference>
<evidence type="ECO:0000259" key="3">
    <source>
        <dbReference type="Pfam" id="PF25597"/>
    </source>
</evidence>
<comment type="caution">
    <text evidence="4">The sequence shown here is derived from an EMBL/GenBank/DDBJ whole genome shotgun (WGS) entry which is preliminary data.</text>
</comment>
<feature type="domain" description="Retroviral polymerase SH3-like" evidence="3">
    <location>
        <begin position="546"/>
        <end position="597"/>
    </location>
</feature>
<evidence type="ECO:0000256" key="1">
    <source>
        <dbReference type="SAM" id="MobiDB-lite"/>
    </source>
</evidence>
<organism evidence="4">
    <name type="scientific">Tanacetum cinerariifolium</name>
    <name type="common">Dalmatian daisy</name>
    <name type="synonym">Chrysanthemum cinerariifolium</name>
    <dbReference type="NCBI Taxonomy" id="118510"/>
    <lineage>
        <taxon>Eukaryota</taxon>
        <taxon>Viridiplantae</taxon>
        <taxon>Streptophyta</taxon>
        <taxon>Embryophyta</taxon>
        <taxon>Tracheophyta</taxon>
        <taxon>Spermatophyta</taxon>
        <taxon>Magnoliopsida</taxon>
        <taxon>eudicotyledons</taxon>
        <taxon>Gunneridae</taxon>
        <taxon>Pentapetalae</taxon>
        <taxon>asterids</taxon>
        <taxon>campanulids</taxon>
        <taxon>Asterales</taxon>
        <taxon>Asteraceae</taxon>
        <taxon>Asteroideae</taxon>
        <taxon>Anthemideae</taxon>
        <taxon>Anthemidinae</taxon>
        <taxon>Tanacetum</taxon>
    </lineage>
</organism>
<proteinExistence type="predicted"/>
<accession>A0A6L2MQE6</accession>
<gene>
    <name evidence="4" type="ORF">Tci_048146</name>
</gene>
<feature type="compositionally biased region" description="Low complexity" evidence="1">
    <location>
        <begin position="661"/>
        <end position="671"/>
    </location>
</feature>
<evidence type="ECO:0000259" key="2">
    <source>
        <dbReference type="Pfam" id="PF22936"/>
    </source>
</evidence>
<dbReference type="Pfam" id="PF25597">
    <property type="entry name" value="SH3_retrovirus"/>
    <property type="match status" value="1"/>
</dbReference>
<evidence type="ECO:0000313" key="4">
    <source>
        <dbReference type="EMBL" id="GEU76168.1"/>
    </source>
</evidence>
<feature type="domain" description="Retrovirus-related Pol polyprotein from transposon TNT 1-94-like beta-barrel" evidence="2">
    <location>
        <begin position="375"/>
        <end position="447"/>
    </location>
</feature>
<sequence>MLEKDMYDSWKSRMELYIMNRQHGRMILESVENGPLIWSSIEENGVTRPEKYSELSATEAIQADCDVKATNIILQELPPETRGLLKLKPHRMSSPIMLLIKSMIWIPMTLICDEINTAKVALMVNLSHYGYDDLAEVHNHDNVNHKLINQAVQNSVNSNEPSPSTRPTQVEVHKELPKVSMVNTSLKKLKYHLASFDVVVKERTTSTAITEGTWVFGHTKACFRDEIIPFVKALKDLFNSFDQFLIEELSEVQNVFHQMEQAVEQHRVKSKRFQVKMNKVLNENERLLEQVISKDIVNMVVNSTMINAYEPVYECKIWVTLDIELQKDFIKREIYDNLDNSFSQQSVPSFDQLFENNELNAQSQEKDTVVQIVLWYLDSGCSKHMTEDCSQLTNFVNKFLGTIKFGNDHVEKIMGYGGYWILNVTISRVYFVEGLGHNLFSVRQFCDSDLEVAFRQYTCFIRNLEGVDLLIGSQGNNLYTMSLGDMLAFSPICLLSKASKTKCLRSKDEASNFIIKFLKMIQVRLKIGISHETSAARSPQQNDVVNRRKLQLKADIGIFIDYALTKKAFRIYNQHTRRIIKTIHVDFDELTVMASEQSSSGPALYEMTPATISSGLMPKPTLQHHLFHPPKVIASITKVVVLELAESTGSPSSTTVDQDAPSPSKSQTTPKTQPPIIPNDVEEDTHDIEVSYMGNDSFFVSTRLQLHEQALFYYYDAFLTYVEPNSYKDALNRSCWIEAMQEELHEFECLEVWELVPRPDKVIVITLKWIYKVKLDDLGGILKNKAR</sequence>
<dbReference type="InterPro" id="IPR054722">
    <property type="entry name" value="PolX-like_BBD"/>
</dbReference>
<feature type="region of interest" description="Disordered" evidence="1">
    <location>
        <begin position="649"/>
        <end position="680"/>
    </location>
</feature>
<dbReference type="AlphaFoldDB" id="A0A6L2MQE6"/>
<dbReference type="Pfam" id="PF22936">
    <property type="entry name" value="Pol_BBD"/>
    <property type="match status" value="1"/>
</dbReference>